<evidence type="ECO:0000256" key="1">
    <source>
        <dbReference type="SAM" id="MobiDB-lite"/>
    </source>
</evidence>
<name>A0A1X7U044_AMPQE</name>
<dbReference type="InParanoid" id="A0A1X7U044"/>
<evidence type="ECO:0000313" key="2">
    <source>
        <dbReference type="EnsemblMetazoa" id="Aqu2.1.20753_001"/>
    </source>
</evidence>
<organism evidence="2">
    <name type="scientific">Amphimedon queenslandica</name>
    <name type="common">Sponge</name>
    <dbReference type="NCBI Taxonomy" id="400682"/>
    <lineage>
        <taxon>Eukaryota</taxon>
        <taxon>Metazoa</taxon>
        <taxon>Porifera</taxon>
        <taxon>Demospongiae</taxon>
        <taxon>Heteroscleromorpha</taxon>
        <taxon>Haplosclerida</taxon>
        <taxon>Niphatidae</taxon>
        <taxon>Amphimedon</taxon>
    </lineage>
</organism>
<proteinExistence type="predicted"/>
<reference evidence="2" key="1">
    <citation type="submission" date="2017-05" db="UniProtKB">
        <authorList>
            <consortium name="EnsemblMetazoa"/>
        </authorList>
    </citation>
    <scope>IDENTIFICATION</scope>
</reference>
<sequence>MVNNAVRQVLSDSGEGIDLITTYKISQGTATTGTRRPCRLPQPPSSSRNGYSKRPQLGPQSDPTTVSSCNIQRSTGSSKYKNYIILNY</sequence>
<protein>
    <submittedName>
        <fullName evidence="2">Uncharacterized protein</fullName>
    </submittedName>
</protein>
<dbReference type="EnsemblMetazoa" id="Aqu2.1.20753_001">
    <property type="protein sequence ID" value="Aqu2.1.20753_001"/>
    <property type="gene ID" value="Aqu2.1.20753"/>
</dbReference>
<feature type="region of interest" description="Disordered" evidence="1">
    <location>
        <begin position="26"/>
        <end position="73"/>
    </location>
</feature>
<feature type="compositionally biased region" description="Polar residues" evidence="1">
    <location>
        <begin position="58"/>
        <end position="73"/>
    </location>
</feature>
<accession>A0A1X7U044</accession>
<dbReference type="AlphaFoldDB" id="A0A1X7U044"/>